<evidence type="ECO:0000313" key="2">
    <source>
        <dbReference type="EMBL" id="MEO3954314.1"/>
    </source>
</evidence>
<evidence type="ECO:0008006" key="4">
    <source>
        <dbReference type="Google" id="ProtNLM"/>
    </source>
</evidence>
<evidence type="ECO:0000313" key="3">
    <source>
        <dbReference type="Proteomes" id="UP001438292"/>
    </source>
</evidence>
<dbReference type="RefSeq" id="WP_231468138.1">
    <property type="nucleotide sequence ID" value="NZ_CP197095.1"/>
</dbReference>
<dbReference type="GeneID" id="97478438"/>
<comment type="caution">
    <text evidence="2">The sequence shown here is derived from an EMBL/GenBank/DDBJ whole genome shotgun (WGS) entry which is preliminary data.</text>
</comment>
<feature type="chain" id="PRO_5047300405" description="Lipoprotein" evidence="1">
    <location>
        <begin position="20"/>
        <end position="528"/>
    </location>
</feature>
<proteinExistence type="predicted"/>
<dbReference type="Proteomes" id="UP001438292">
    <property type="component" value="Unassembled WGS sequence"/>
</dbReference>
<sequence>MKYQFATYGLIALALSACGGGGGGTASGEANTKADIKTDTLNEADGLGSSGQAAGTANLGSAALPNYFQYQPAITVALSDQGQALAAWHVVAPSDQSDTASWAQASSDGKWSSAQPVPEARNIDNLYGMTLRMNTAGNAVLGWVNREQKAPSTEKSGYRATRYIQNKGWEAKVFDAGGGSSASTWGSMNTWDLALLDDNSFTASVILSGFGAYGSSAVLRTSLDGLNSVHFRADGQQAISYYPYAAFKPKSSDGFGLLYQLSNSLIKPGQIDINVRMASVNGSSFLAFPVATYPGLCYTSAHDGGLVAAGTPHTGGVLAALVAKELPNNVASCDTNSLQVSRISTRDSLRVDSIRLSAEDASVPIAPALAVDQSNNALIVWKETTGKAFYDATPSTTRLMWSQSINGGAWTTPASIDLSSLGKLSRDGHISLAMNVGGDAVVSLKLNDKNNNAVWNQVIALGRFNFASGWASWRAVANKHDMSDPQVAINSFGKAIVAYTALPTVRINGKVPDSYSGSPLPYAFAYLF</sequence>
<reference evidence="2 3" key="1">
    <citation type="submission" date="2024-05" db="EMBL/GenBank/DDBJ databases">
        <authorList>
            <person name="De Oliveira J.P."/>
            <person name="Noriler S.A."/>
            <person name="De Oliveira A.G."/>
            <person name="Sipoli D.S."/>
        </authorList>
    </citation>
    <scope>NUCLEOTIDE SEQUENCE [LARGE SCALE GENOMIC DNA]</scope>
    <source>
        <strain evidence="2 3">LABIM186</strain>
    </source>
</reference>
<accession>A0ABV0H3E0</accession>
<evidence type="ECO:0000256" key="1">
    <source>
        <dbReference type="SAM" id="SignalP"/>
    </source>
</evidence>
<organism evidence="2 3">
    <name type="scientific">Chromobacterium piscinae</name>
    <dbReference type="NCBI Taxonomy" id="686831"/>
    <lineage>
        <taxon>Bacteria</taxon>
        <taxon>Pseudomonadati</taxon>
        <taxon>Pseudomonadota</taxon>
        <taxon>Betaproteobacteria</taxon>
        <taxon>Neisseriales</taxon>
        <taxon>Chromobacteriaceae</taxon>
        <taxon>Chromobacterium</taxon>
    </lineage>
</organism>
<dbReference type="EMBL" id="JBDQQU010000007">
    <property type="protein sequence ID" value="MEO3954314.1"/>
    <property type="molecule type" value="Genomic_DNA"/>
</dbReference>
<feature type="signal peptide" evidence="1">
    <location>
        <begin position="1"/>
        <end position="19"/>
    </location>
</feature>
<dbReference type="PROSITE" id="PS51257">
    <property type="entry name" value="PROKAR_LIPOPROTEIN"/>
    <property type="match status" value="1"/>
</dbReference>
<name>A0ABV0H3E0_9NEIS</name>
<protein>
    <recommendedName>
        <fullName evidence="4">Lipoprotein</fullName>
    </recommendedName>
</protein>
<gene>
    <name evidence="2" type="ORF">ABH309_07585</name>
</gene>
<keyword evidence="3" id="KW-1185">Reference proteome</keyword>
<keyword evidence="1" id="KW-0732">Signal</keyword>